<accession>A0ACD0WRB9</accession>
<evidence type="ECO:0000313" key="2">
    <source>
        <dbReference type="Proteomes" id="UP000326582"/>
    </source>
</evidence>
<sequence length="524" mass="59607">MLVSVNIPSLSVSLTMTTSSSADLSESFLHLSSDYTDRLSSADDWTTRSLDDLSSYLKLAKLHDSEAARTMPQTNKESLRISSHSTPLSRPTKTRHYSLDMGSIPELESRVPSVDGAALFKALQPFLDQYITQKDIADDRAVSSKESQEQGKERQEAHERHEANERKEAQERQETQQSQDIPERQELPKKDQNRLDKEDAEKHGKHKPYLPKQAELKKTDFHRQTDLETHAQAFHYDNSDIESHIDDTFDHVRRVASDGTIRYGNSPVTTPPGSSRDSHFTDSRCTVIGRDDTSTDKPLASDTFDAPPQVDLPDLTADEIDLELPPASEDPQETLAQLRLQLEQYKQDNAELVNEVKFLRRAQASKTRDSTEKETREHTQRSEHQRPSKQAKETFEADVSTDETSKKQPHNIEEPLTEDNVPEEFRPFYHRLQLDKINSLSDVEKGNIIKNVMLSLLVTDFDHLPSMAPKVGAFLRITARFLDELHARFYECGDMRPSLYLRDYSMDPSDGLEQCLAGMLSKIG</sequence>
<proteinExistence type="predicted"/>
<name>A0ACD0WRB9_CLALS</name>
<organism evidence="1 2">
    <name type="scientific">Clavispora lusitaniae</name>
    <name type="common">Candida lusitaniae</name>
    <dbReference type="NCBI Taxonomy" id="36911"/>
    <lineage>
        <taxon>Eukaryota</taxon>
        <taxon>Fungi</taxon>
        <taxon>Dikarya</taxon>
        <taxon>Ascomycota</taxon>
        <taxon>Saccharomycotina</taxon>
        <taxon>Pichiomycetes</taxon>
        <taxon>Metschnikowiaceae</taxon>
        <taxon>Clavispora</taxon>
    </lineage>
</organism>
<gene>
    <name evidence="1" type="ORF">EJF14_60067</name>
</gene>
<evidence type="ECO:0000313" key="1">
    <source>
        <dbReference type="EMBL" id="QFZ29557.1"/>
    </source>
</evidence>
<protein>
    <submittedName>
        <fullName evidence="1">Uncharacterized protein</fullName>
    </submittedName>
</protein>
<dbReference type="EMBL" id="CP038489">
    <property type="protein sequence ID" value="QFZ29557.1"/>
    <property type="molecule type" value="Genomic_DNA"/>
</dbReference>
<reference evidence="2" key="1">
    <citation type="journal article" date="2019" name="MBio">
        <title>Comparative genomics for the elucidation of multidrug resistance (MDR) in Candida lusitaniae.</title>
        <authorList>
            <person name="Kannan A."/>
            <person name="Asner S.A."/>
            <person name="Trachsel E."/>
            <person name="Kelly S."/>
            <person name="Parker J."/>
            <person name="Sanglard D."/>
        </authorList>
    </citation>
    <scope>NUCLEOTIDE SEQUENCE [LARGE SCALE GENOMIC DNA]</scope>
    <source>
        <strain evidence="2">P1</strain>
    </source>
</reference>
<keyword evidence="2" id="KW-1185">Reference proteome</keyword>
<dbReference type="Proteomes" id="UP000326582">
    <property type="component" value="Chromosome 6"/>
</dbReference>